<evidence type="ECO:0000313" key="1">
    <source>
        <dbReference type="EMBL" id="JAD38230.1"/>
    </source>
</evidence>
<dbReference type="AlphaFoldDB" id="A0A0A8ZNB6"/>
<accession>A0A0A8ZNB6</accession>
<dbReference type="EMBL" id="GBRH01259665">
    <property type="protein sequence ID" value="JAD38230.1"/>
    <property type="molecule type" value="Transcribed_RNA"/>
</dbReference>
<reference evidence="1" key="2">
    <citation type="journal article" date="2015" name="Data Brief">
        <title>Shoot transcriptome of the giant reed, Arundo donax.</title>
        <authorList>
            <person name="Barrero R.A."/>
            <person name="Guerrero F.D."/>
            <person name="Moolhuijzen P."/>
            <person name="Goolsby J.A."/>
            <person name="Tidwell J."/>
            <person name="Bellgard S.E."/>
            <person name="Bellgard M.I."/>
        </authorList>
    </citation>
    <scope>NUCLEOTIDE SEQUENCE</scope>
    <source>
        <tissue evidence="1">Shoot tissue taken approximately 20 cm above the soil surface</tissue>
    </source>
</reference>
<protein>
    <submittedName>
        <fullName evidence="1">Uncharacterized protein</fullName>
    </submittedName>
</protein>
<organism evidence="1">
    <name type="scientific">Arundo donax</name>
    <name type="common">Giant reed</name>
    <name type="synonym">Donax arundinaceus</name>
    <dbReference type="NCBI Taxonomy" id="35708"/>
    <lineage>
        <taxon>Eukaryota</taxon>
        <taxon>Viridiplantae</taxon>
        <taxon>Streptophyta</taxon>
        <taxon>Embryophyta</taxon>
        <taxon>Tracheophyta</taxon>
        <taxon>Spermatophyta</taxon>
        <taxon>Magnoliopsida</taxon>
        <taxon>Liliopsida</taxon>
        <taxon>Poales</taxon>
        <taxon>Poaceae</taxon>
        <taxon>PACMAD clade</taxon>
        <taxon>Arundinoideae</taxon>
        <taxon>Arundineae</taxon>
        <taxon>Arundo</taxon>
    </lineage>
</organism>
<name>A0A0A8ZNB6_ARUDO</name>
<sequence length="44" mass="4988">MVHNHIVHLQVRTVPICYHPLQQLSRGIMAHILAQCTDQATVTL</sequence>
<proteinExistence type="predicted"/>
<reference evidence="1" key="1">
    <citation type="submission" date="2014-09" db="EMBL/GenBank/DDBJ databases">
        <authorList>
            <person name="Magalhaes I.L.F."/>
            <person name="Oliveira U."/>
            <person name="Santos F.R."/>
            <person name="Vidigal T.H.D.A."/>
            <person name="Brescovit A.D."/>
            <person name="Santos A.J."/>
        </authorList>
    </citation>
    <scope>NUCLEOTIDE SEQUENCE</scope>
    <source>
        <tissue evidence="1">Shoot tissue taken approximately 20 cm above the soil surface</tissue>
    </source>
</reference>